<proteinExistence type="predicted"/>
<evidence type="ECO:0000313" key="1">
    <source>
        <dbReference type="EMBL" id="GGN42392.1"/>
    </source>
</evidence>
<accession>A0ABQ2JBF1</accession>
<dbReference type="Proteomes" id="UP000605099">
    <property type="component" value="Unassembled WGS sequence"/>
</dbReference>
<protein>
    <submittedName>
        <fullName evidence="1">Uncharacterized protein</fullName>
    </submittedName>
</protein>
<comment type="caution">
    <text evidence="1">The sequence shown here is derived from an EMBL/GenBank/DDBJ whole genome shotgun (WGS) entry which is preliminary data.</text>
</comment>
<dbReference type="EMBL" id="BMLK01000002">
    <property type="protein sequence ID" value="GGN42392.1"/>
    <property type="molecule type" value="Genomic_DNA"/>
</dbReference>
<reference evidence="2" key="1">
    <citation type="journal article" date="2019" name="Int. J. Syst. Evol. Microbiol.">
        <title>The Global Catalogue of Microorganisms (GCM) 10K type strain sequencing project: providing services to taxonomists for standard genome sequencing and annotation.</title>
        <authorList>
            <consortium name="The Broad Institute Genomics Platform"/>
            <consortium name="The Broad Institute Genome Sequencing Center for Infectious Disease"/>
            <person name="Wu L."/>
            <person name="Ma J."/>
        </authorList>
    </citation>
    <scope>NUCLEOTIDE SEQUENCE [LARGE SCALE GENOMIC DNA]</scope>
    <source>
        <strain evidence="2">CGMCC 1.6784</strain>
    </source>
</reference>
<gene>
    <name evidence="1" type="ORF">GCM10011349_05400</name>
</gene>
<sequence length="90" mass="10311">MLALEDHDVMAIEREGPGHRQAHDTGPHYNRANLFHVLPLVHGGRDETHFADSRLVKPTLSAFKRPPREAFHLRYVCVSRSGTEVCWRGR</sequence>
<organism evidence="1 2">
    <name type="scientific">Novosphingobium indicum</name>
    <dbReference type="NCBI Taxonomy" id="462949"/>
    <lineage>
        <taxon>Bacteria</taxon>
        <taxon>Pseudomonadati</taxon>
        <taxon>Pseudomonadota</taxon>
        <taxon>Alphaproteobacteria</taxon>
        <taxon>Sphingomonadales</taxon>
        <taxon>Sphingomonadaceae</taxon>
        <taxon>Novosphingobium</taxon>
    </lineage>
</organism>
<evidence type="ECO:0000313" key="2">
    <source>
        <dbReference type="Proteomes" id="UP000605099"/>
    </source>
</evidence>
<keyword evidence="2" id="KW-1185">Reference proteome</keyword>
<name>A0ABQ2JBF1_9SPHN</name>